<dbReference type="EMBL" id="JAAOAK010000725">
    <property type="protein sequence ID" value="KAF5657927.1"/>
    <property type="molecule type" value="Genomic_DNA"/>
</dbReference>
<name>A0A8H5SUG9_9HYPO</name>
<gene>
    <name evidence="1" type="ORF">FDENT_14158</name>
</gene>
<proteinExistence type="predicted"/>
<keyword evidence="2" id="KW-1185">Reference proteome</keyword>
<dbReference type="Proteomes" id="UP000562682">
    <property type="component" value="Unassembled WGS sequence"/>
</dbReference>
<sequence length="243" mass="26780">MGTARSGPSMPWPALTHNTTWRENYSHSWVFKGRRERTGPSRGSTHGTFPGLRTSVILLSVSCDNPDYFGPEKLTLASLPLQEVKVVLLGRATRMNQWTFFNKKIEAFKAQPNDGSAPSLSSRRRLLVSLSSPLVAMIKYTNQPFNSARKQGPKVKKGGSDEELSAQVVTNQAQPGPIGSFMPMNEFARPITTLTANVGAVDNRHREFDAQSIYPGDACLFNIQTVGARYWPFPGRAPNSPNS</sequence>
<organism evidence="1 2">
    <name type="scientific">Fusarium denticulatum</name>
    <dbReference type="NCBI Taxonomy" id="48507"/>
    <lineage>
        <taxon>Eukaryota</taxon>
        <taxon>Fungi</taxon>
        <taxon>Dikarya</taxon>
        <taxon>Ascomycota</taxon>
        <taxon>Pezizomycotina</taxon>
        <taxon>Sordariomycetes</taxon>
        <taxon>Hypocreomycetidae</taxon>
        <taxon>Hypocreales</taxon>
        <taxon>Nectriaceae</taxon>
        <taxon>Fusarium</taxon>
        <taxon>Fusarium fujikuroi species complex</taxon>
    </lineage>
</organism>
<protein>
    <submittedName>
        <fullName evidence="1">Uncharacterized protein</fullName>
    </submittedName>
</protein>
<accession>A0A8H5SUG9</accession>
<evidence type="ECO:0000313" key="1">
    <source>
        <dbReference type="EMBL" id="KAF5657927.1"/>
    </source>
</evidence>
<dbReference type="AlphaFoldDB" id="A0A8H5SUG9"/>
<reference evidence="1 2" key="1">
    <citation type="submission" date="2020-05" db="EMBL/GenBank/DDBJ databases">
        <title>Identification and distribution of gene clusters putatively required for synthesis of sphingolipid metabolism inhibitors in phylogenetically diverse species of the filamentous fungus Fusarium.</title>
        <authorList>
            <person name="Kim H.-S."/>
            <person name="Busman M."/>
            <person name="Brown D.W."/>
            <person name="Divon H."/>
            <person name="Uhlig S."/>
            <person name="Proctor R.H."/>
        </authorList>
    </citation>
    <scope>NUCLEOTIDE SEQUENCE [LARGE SCALE GENOMIC DNA]</scope>
    <source>
        <strain evidence="1 2">NRRL 25311</strain>
    </source>
</reference>
<comment type="caution">
    <text evidence="1">The sequence shown here is derived from an EMBL/GenBank/DDBJ whole genome shotgun (WGS) entry which is preliminary data.</text>
</comment>
<evidence type="ECO:0000313" key="2">
    <source>
        <dbReference type="Proteomes" id="UP000562682"/>
    </source>
</evidence>